<evidence type="ECO:0008006" key="3">
    <source>
        <dbReference type="Google" id="ProtNLM"/>
    </source>
</evidence>
<proteinExistence type="predicted"/>
<reference evidence="1 2" key="1">
    <citation type="submission" date="2015-06" db="EMBL/GenBank/DDBJ databases">
        <title>Investigation of pathophysiology for high-risk pregnancy and development of treatment modality based on it.</title>
        <authorList>
            <person name="Kim B.-C."/>
            <person name="Lim S."/>
        </authorList>
    </citation>
    <scope>NUCLEOTIDE SEQUENCE [LARGE SCALE GENOMIC DNA]</scope>
    <source>
        <strain evidence="1 2">AD1-86</strain>
    </source>
</reference>
<name>A0A1B0ZFL7_9MICO</name>
<dbReference type="EMBL" id="CP012117">
    <property type="protein sequence ID" value="ANP26740.1"/>
    <property type="molecule type" value="Genomic_DNA"/>
</dbReference>
<dbReference type="KEGG" id="dva:DAD186_01810"/>
<dbReference type="STRING" id="1630135.DAD186_01810"/>
<dbReference type="AlphaFoldDB" id="A0A1B0ZFL7"/>
<organism evidence="1 2">
    <name type="scientific">Dermabacter vaginalis</name>
    <dbReference type="NCBI Taxonomy" id="1630135"/>
    <lineage>
        <taxon>Bacteria</taxon>
        <taxon>Bacillati</taxon>
        <taxon>Actinomycetota</taxon>
        <taxon>Actinomycetes</taxon>
        <taxon>Micrococcales</taxon>
        <taxon>Dermabacteraceae</taxon>
        <taxon>Dermabacter</taxon>
    </lineage>
</organism>
<evidence type="ECO:0000313" key="2">
    <source>
        <dbReference type="Proteomes" id="UP000092596"/>
    </source>
</evidence>
<gene>
    <name evidence="1" type="ORF">DAD186_01810</name>
</gene>
<dbReference type="Proteomes" id="UP000092596">
    <property type="component" value="Chromosome"/>
</dbReference>
<evidence type="ECO:0000313" key="1">
    <source>
        <dbReference type="EMBL" id="ANP26740.1"/>
    </source>
</evidence>
<protein>
    <recommendedName>
        <fullName evidence="3">DUF4367 domain-containing protein</fullName>
    </recommendedName>
</protein>
<sequence>MTADSSMSEMGLGEEEATYMSPDKQTVYIVSIVTDSDMQEMLTKYSTGEMKAIGNWQCAQTSDISGSCYATGPNGKLVYISAGAASGLPMENVAAWGDQLLSQMK</sequence>
<accession>A0A1B0ZFL7</accession>